<dbReference type="PATRIC" id="fig|1218565.3.peg.4001"/>
<organism evidence="1 2">
    <name type="scientific">Leptospira alstonii serovar Sichuan str. 79601</name>
    <dbReference type="NCBI Taxonomy" id="1218565"/>
    <lineage>
        <taxon>Bacteria</taxon>
        <taxon>Pseudomonadati</taxon>
        <taxon>Spirochaetota</taxon>
        <taxon>Spirochaetia</taxon>
        <taxon>Leptospirales</taxon>
        <taxon>Leptospiraceae</taxon>
        <taxon>Leptospira</taxon>
    </lineage>
</organism>
<dbReference type="AlphaFoldDB" id="M6CHZ7"/>
<reference evidence="1 2" key="1">
    <citation type="submission" date="2013-01" db="EMBL/GenBank/DDBJ databases">
        <authorList>
            <person name="Harkins D.M."/>
            <person name="Durkin A.S."/>
            <person name="Brinkac L.M."/>
            <person name="Haft D.H."/>
            <person name="Selengut J.D."/>
            <person name="Sanka R."/>
            <person name="DePew J."/>
            <person name="Purushe J."/>
            <person name="Galloway R.L."/>
            <person name="Vinetz J.M."/>
            <person name="Sutton G.G."/>
            <person name="Nierman W.C."/>
            <person name="Fouts D.E."/>
        </authorList>
    </citation>
    <scope>NUCLEOTIDE SEQUENCE [LARGE SCALE GENOMIC DNA]</scope>
    <source>
        <strain evidence="1 2">79601</strain>
    </source>
</reference>
<sequence>MDFSPTGKRSSFAQLCFSGSQVWANVNSFVQGGIRLCKLQRLSSGNRGA</sequence>
<proteinExistence type="predicted"/>
<accession>M6CHZ7</accession>
<evidence type="ECO:0000313" key="1">
    <source>
        <dbReference type="EMBL" id="EMJ91477.1"/>
    </source>
</evidence>
<name>M6CHZ7_9LEPT</name>
<comment type="caution">
    <text evidence="1">The sequence shown here is derived from an EMBL/GenBank/DDBJ whole genome shotgun (WGS) entry which is preliminary data.</text>
</comment>
<gene>
    <name evidence="1" type="ORF">LEP1GSC194_0644</name>
</gene>
<evidence type="ECO:0000313" key="2">
    <source>
        <dbReference type="Proteomes" id="UP000011988"/>
    </source>
</evidence>
<dbReference type="Proteomes" id="UP000011988">
    <property type="component" value="Unassembled WGS sequence"/>
</dbReference>
<dbReference type="EMBL" id="ANIK01000104">
    <property type="protein sequence ID" value="EMJ91477.1"/>
    <property type="molecule type" value="Genomic_DNA"/>
</dbReference>
<protein>
    <submittedName>
        <fullName evidence="1">Uncharacterized protein</fullName>
    </submittedName>
</protein>